<dbReference type="Proteomes" id="UP001165648">
    <property type="component" value="Unassembled WGS sequence"/>
</dbReference>
<name>A0ABT3W5R7_9PROT</name>
<dbReference type="InterPro" id="IPR011604">
    <property type="entry name" value="PDDEXK-like_dom_sf"/>
</dbReference>
<sequence length="287" mass="33030">MATITEPGIYDLTNEEYHADPCEPMSLSASGAKQLIQSCPARFIYDRTHSRGVNRNFDIGTASHLMVLEPEKFDSSVSIVEAEDWRKATSRDEADRAREEGLIPLLRKEIDSLQAARTRLWEEPLARMALTGGDAEKSLFWQDEGTGIWCRIRPDYIPKGGKRLFDYKTAISASPDDFGKAIYRNGYHQQAAWYLDGYAAVTGDRPDEFWFIVQEKTPPYLVAFYRMDPLSIEIGRVLNRKAIGIFKWCLEHDEWPGYVPEIGEKARFFDTQPPAWLVREYEEEMEQ</sequence>
<dbReference type="Pfam" id="PF12684">
    <property type="entry name" value="DUF3799"/>
    <property type="match status" value="1"/>
</dbReference>
<organism evidence="2 3">
    <name type="scientific">Bombella saccharophila</name>
    <dbReference type="NCBI Taxonomy" id="2967338"/>
    <lineage>
        <taxon>Bacteria</taxon>
        <taxon>Pseudomonadati</taxon>
        <taxon>Pseudomonadota</taxon>
        <taxon>Alphaproteobacteria</taxon>
        <taxon>Acetobacterales</taxon>
        <taxon>Acetobacteraceae</taxon>
        <taxon>Bombella</taxon>
    </lineage>
</organism>
<dbReference type="Gene3D" id="3.90.320.10">
    <property type="match status" value="1"/>
</dbReference>
<evidence type="ECO:0000259" key="1">
    <source>
        <dbReference type="Pfam" id="PF12684"/>
    </source>
</evidence>
<evidence type="ECO:0000313" key="2">
    <source>
        <dbReference type="EMBL" id="MCX5614410.1"/>
    </source>
</evidence>
<protein>
    <submittedName>
        <fullName evidence="2">PD-(D/E)XK nuclease-like domain-containing protein</fullName>
    </submittedName>
</protein>
<comment type="caution">
    <text evidence="2">The sequence shown here is derived from an EMBL/GenBank/DDBJ whole genome shotgun (WGS) entry which is preliminary data.</text>
</comment>
<gene>
    <name evidence="2" type="ORF">NQF64_04025</name>
</gene>
<dbReference type="EMBL" id="JANIDW010000001">
    <property type="protein sequence ID" value="MCX5614410.1"/>
    <property type="molecule type" value="Genomic_DNA"/>
</dbReference>
<dbReference type="RefSeq" id="WP_266106519.1">
    <property type="nucleotide sequence ID" value="NZ_JANIDW010000001.1"/>
</dbReference>
<proteinExistence type="predicted"/>
<keyword evidence="3" id="KW-1185">Reference proteome</keyword>
<dbReference type="InterPro" id="IPR024432">
    <property type="entry name" value="Put_RecE_PDDEXK-like_dom"/>
</dbReference>
<accession>A0ABT3W5R7</accession>
<evidence type="ECO:0000313" key="3">
    <source>
        <dbReference type="Proteomes" id="UP001165648"/>
    </source>
</evidence>
<reference evidence="2 3" key="1">
    <citation type="submission" date="2022-07" db="EMBL/GenBank/DDBJ databases">
        <title>Bombella genomes.</title>
        <authorList>
            <person name="Harer L."/>
            <person name="Styblova S."/>
            <person name="Ehrmann M."/>
        </authorList>
    </citation>
    <scope>NUCLEOTIDE SEQUENCE [LARGE SCALE GENOMIC DNA]</scope>
    <source>
        <strain evidence="2 3">TMW 2.2558</strain>
    </source>
</reference>
<feature type="domain" description="Putative exodeoxyribonuclease 8 PDDEXK-like" evidence="1">
    <location>
        <begin position="28"/>
        <end position="258"/>
    </location>
</feature>